<keyword evidence="13" id="KW-0449">Lipoprotein</keyword>
<comment type="similarity">
    <text evidence="2 16">Belongs to the alkaline phosphatase family.</text>
</comment>
<dbReference type="FunFam" id="3.40.720.10:FF:000008">
    <property type="entry name" value="Alkaline phosphatase"/>
    <property type="match status" value="1"/>
</dbReference>
<dbReference type="InterPro" id="IPR001952">
    <property type="entry name" value="Alkaline_phosphatase"/>
</dbReference>
<evidence type="ECO:0000256" key="4">
    <source>
        <dbReference type="ARBA" id="ARBA00022475"/>
    </source>
</evidence>
<dbReference type="EC" id="3.1.3.1" evidence="3"/>
<keyword evidence="12" id="KW-0325">Glycoprotein</keyword>
<keyword evidence="5" id="KW-0597">Phosphoprotein</keyword>
<evidence type="ECO:0000256" key="9">
    <source>
        <dbReference type="ARBA" id="ARBA00022833"/>
    </source>
</evidence>
<dbReference type="InParanoid" id="B4JKH0"/>
<dbReference type="PANTHER" id="PTHR11596:SF5">
    <property type="entry name" value="ALKALINE PHOSPHATASE"/>
    <property type="match status" value="1"/>
</dbReference>
<feature type="compositionally biased region" description="Low complexity" evidence="17">
    <location>
        <begin position="32"/>
        <end position="48"/>
    </location>
</feature>
<feature type="transmembrane region" description="Helical" evidence="18">
    <location>
        <begin position="63"/>
        <end position="86"/>
    </location>
</feature>
<dbReference type="GO" id="GO:0005886">
    <property type="term" value="C:plasma membrane"/>
    <property type="evidence" value="ECO:0007669"/>
    <property type="project" value="UniProtKB-SubCell"/>
</dbReference>
<proteinExistence type="inferred from homology"/>
<name>B4JKH0_DROGR</name>
<keyword evidence="8" id="KW-0378">Hydrolase</keyword>
<comment type="subcellular location">
    <subcellularLocation>
        <location evidence="1">Cell membrane</location>
        <topology evidence="1">Lipid-anchor</topology>
        <topology evidence="1">GPI-anchor</topology>
    </subcellularLocation>
</comment>
<feature type="binding site" evidence="15">
    <location>
        <position position="465"/>
    </location>
    <ligand>
        <name>Zn(2+)</name>
        <dbReference type="ChEBI" id="CHEBI:29105"/>
        <label>2</label>
    </ligand>
</feature>
<evidence type="ECO:0000256" key="6">
    <source>
        <dbReference type="ARBA" id="ARBA00022622"/>
    </source>
</evidence>
<feature type="binding site" evidence="15">
    <location>
        <position position="251"/>
    </location>
    <ligand>
        <name>Mg(2+)</name>
        <dbReference type="ChEBI" id="CHEBI:18420"/>
    </ligand>
</feature>
<organism evidence="20">
    <name type="scientific">Drosophila grimshawi</name>
    <name type="common">Hawaiian fruit fly</name>
    <name type="synonym">Idiomyia grimshawi</name>
    <dbReference type="NCBI Taxonomy" id="7222"/>
    <lineage>
        <taxon>Eukaryota</taxon>
        <taxon>Metazoa</taxon>
        <taxon>Ecdysozoa</taxon>
        <taxon>Arthropoda</taxon>
        <taxon>Hexapoda</taxon>
        <taxon>Insecta</taxon>
        <taxon>Pterygota</taxon>
        <taxon>Neoptera</taxon>
        <taxon>Endopterygota</taxon>
        <taxon>Diptera</taxon>
        <taxon>Brachycera</taxon>
        <taxon>Muscomorpha</taxon>
        <taxon>Ephydroidea</taxon>
        <taxon>Drosophilidae</taxon>
        <taxon>Drosophila</taxon>
        <taxon>Hawaiian Drosophila</taxon>
    </lineage>
</organism>
<keyword evidence="18" id="KW-1133">Transmembrane helix</keyword>
<feature type="binding site" evidence="15">
    <location>
        <position position="419"/>
    </location>
    <ligand>
        <name>Zn(2+)</name>
        <dbReference type="ChEBI" id="CHEBI:29105"/>
        <label>2</label>
    </ligand>
</feature>
<feature type="active site" description="Phosphoserine intermediate" evidence="14">
    <location>
        <position position="186"/>
    </location>
</feature>
<keyword evidence="20" id="KW-1185">Reference proteome</keyword>
<gene>
    <name evidence="19" type="primary">Dgri\GH12658</name>
    <name evidence="19" type="ORF">Dgri_GH12658</name>
</gene>
<comment type="cofactor">
    <cofactor evidence="15">
        <name>Zn(2+)</name>
        <dbReference type="ChEBI" id="CHEBI:29105"/>
    </cofactor>
    <text evidence="15">Binds 2 Zn(2+) ions.</text>
</comment>
<keyword evidence="18" id="KW-0812">Transmembrane</keyword>
<evidence type="ECO:0000313" key="19">
    <source>
        <dbReference type="EMBL" id="EDW00073.1"/>
    </source>
</evidence>
<dbReference type="GO" id="GO:0046872">
    <property type="term" value="F:metal ion binding"/>
    <property type="evidence" value="ECO:0007669"/>
    <property type="project" value="UniProtKB-KW"/>
</dbReference>
<evidence type="ECO:0000256" key="14">
    <source>
        <dbReference type="PIRSR" id="PIRSR601952-1"/>
    </source>
</evidence>
<dbReference type="PRINTS" id="PR00113">
    <property type="entry name" value="ALKPHPHTASE"/>
</dbReference>
<evidence type="ECO:0000256" key="7">
    <source>
        <dbReference type="ARBA" id="ARBA00022723"/>
    </source>
</evidence>
<evidence type="ECO:0000256" key="3">
    <source>
        <dbReference type="ARBA" id="ARBA00012647"/>
    </source>
</evidence>
<dbReference type="KEGG" id="dgr:6564531"/>
<feature type="binding site" evidence="15">
    <location>
        <position position="423"/>
    </location>
    <ligand>
        <name>Zn(2+)</name>
        <dbReference type="ChEBI" id="CHEBI:29105"/>
        <label>2</label>
    </ligand>
</feature>
<dbReference type="SMR" id="B4JKH0"/>
<evidence type="ECO:0000256" key="8">
    <source>
        <dbReference type="ARBA" id="ARBA00022801"/>
    </source>
</evidence>
<evidence type="ECO:0000256" key="16">
    <source>
        <dbReference type="RuleBase" id="RU003946"/>
    </source>
</evidence>
<evidence type="ECO:0000313" key="20">
    <source>
        <dbReference type="Proteomes" id="UP000001070"/>
    </source>
</evidence>
<evidence type="ECO:0000256" key="13">
    <source>
        <dbReference type="ARBA" id="ARBA00023288"/>
    </source>
</evidence>
<dbReference type="Pfam" id="PF00245">
    <property type="entry name" value="Alk_phosphatase"/>
    <property type="match status" value="1"/>
</dbReference>
<sequence>MSSTGTESTKLGDVGLIEVQLDSLDSSHNFATTNGTTTPRTKPDQQQLQRDRQMQKNVFKSKLFIIAVSFSSILMIAMCIGFLVHYEFSGDVTDMQNVDYWHVSLPKEQQEWYDRGIDELKLALNRNTNRRRAKNVILFVGDGMGPNTVTASRIYGFKEEGLLSWERFPHMGLLKTYCANKQVPDSFSTATALFGGVKVNYETGGVDANVPLGNCSASLKEEHHVQNIFNWAQVDGMRTGFVTTTRVTHATPAALYAHVADRRWECEATMPPEAQQLGCLDIARQLVEQNTGRQINVIMGGGRQMLVSNVSATENDPLDMWAGHSADGRNLITKWAQIKAEQGVPHAVVQNNAELRNLDAENIDYMMGIFANGHLKYDHERDSGDNGMPSLTNMTLKALQVLGNSDKGYLLVVEAGMIDQAHHRGNARKALNEVLALNEAVQAVQAYLIEKDQLDETLFIVTADHSHSLTINGHPERGADILGLAGNSKTEQTPYTTLTYGTSYKGFQVNAEQLQRQNPALSDTTDWEYTQQAAINTDENLHGGSDVTIHARGAMSYLFHGVHEQSYVAHVISYALRIGRFRDSTIAESLAELMPL</sequence>
<keyword evidence="10 15" id="KW-0460">Magnesium</keyword>
<dbReference type="AlphaFoldDB" id="B4JKH0"/>
<feature type="binding site" evidence="15">
    <location>
        <position position="142"/>
    </location>
    <ligand>
        <name>Mg(2+)</name>
        <dbReference type="ChEBI" id="CHEBI:18420"/>
    </ligand>
</feature>
<feature type="region of interest" description="Disordered" evidence="17">
    <location>
        <begin position="28"/>
        <end position="52"/>
    </location>
</feature>
<dbReference type="PhylomeDB" id="B4JKH0"/>
<dbReference type="SUPFAM" id="SSF53649">
    <property type="entry name" value="Alkaline phosphatase-like"/>
    <property type="match status" value="1"/>
</dbReference>
<dbReference type="Gene3D" id="3.40.720.10">
    <property type="entry name" value="Alkaline Phosphatase, subunit A"/>
    <property type="match status" value="1"/>
</dbReference>
<keyword evidence="6" id="KW-0336">GPI-anchor</keyword>
<dbReference type="STRING" id="7222.B4JKH0"/>
<feature type="binding site" evidence="15">
    <location>
        <position position="249"/>
    </location>
    <ligand>
        <name>Mg(2+)</name>
        <dbReference type="ChEBI" id="CHEBI:18420"/>
    </ligand>
</feature>
<evidence type="ECO:0000256" key="5">
    <source>
        <dbReference type="ARBA" id="ARBA00022553"/>
    </source>
</evidence>
<dbReference type="GO" id="GO:0098552">
    <property type="term" value="C:side of membrane"/>
    <property type="evidence" value="ECO:0007669"/>
    <property type="project" value="UniProtKB-KW"/>
</dbReference>
<dbReference type="PANTHER" id="PTHR11596">
    <property type="entry name" value="ALKALINE PHOSPHATASE"/>
    <property type="match status" value="1"/>
</dbReference>
<dbReference type="OMA" id="KEQQEWY"/>
<dbReference type="GO" id="GO:0004035">
    <property type="term" value="F:alkaline phosphatase activity"/>
    <property type="evidence" value="ECO:0007669"/>
    <property type="project" value="UniProtKB-EC"/>
</dbReference>
<keyword evidence="7 15" id="KW-0479">Metal-binding</keyword>
<protein>
    <recommendedName>
        <fullName evidence="3">alkaline phosphatase</fullName>
        <ecNumber evidence="3">3.1.3.1</ecNumber>
    </recommendedName>
</protein>
<dbReference type="SMART" id="SM00098">
    <property type="entry name" value="alkPPc"/>
    <property type="match status" value="1"/>
</dbReference>
<dbReference type="EMBL" id="CH916370">
    <property type="protein sequence ID" value="EDW00073.1"/>
    <property type="molecule type" value="Genomic_DNA"/>
</dbReference>
<evidence type="ECO:0000256" key="2">
    <source>
        <dbReference type="ARBA" id="ARBA00005984"/>
    </source>
</evidence>
<evidence type="ECO:0000256" key="12">
    <source>
        <dbReference type="ARBA" id="ARBA00023180"/>
    </source>
</evidence>
<dbReference type="Proteomes" id="UP000001070">
    <property type="component" value="Unassembled WGS sequence"/>
</dbReference>
<dbReference type="CDD" id="cd16012">
    <property type="entry name" value="ALP"/>
    <property type="match status" value="1"/>
</dbReference>
<evidence type="ECO:0000256" key="15">
    <source>
        <dbReference type="PIRSR" id="PIRSR601952-2"/>
    </source>
</evidence>
<keyword evidence="4" id="KW-1003">Cell membrane</keyword>
<feature type="binding site" evidence="15">
    <location>
        <position position="414"/>
    </location>
    <ligand>
        <name>Mg(2+)</name>
        <dbReference type="ChEBI" id="CHEBI:18420"/>
    </ligand>
</feature>
<accession>B4JKH0</accession>
<feature type="binding site" evidence="15">
    <location>
        <position position="542"/>
    </location>
    <ligand>
        <name>Zn(2+)</name>
        <dbReference type="ChEBI" id="CHEBI:29105"/>
        <label>2</label>
    </ligand>
</feature>
<feature type="binding site" evidence="15">
    <location>
        <position position="142"/>
    </location>
    <ligand>
        <name>Zn(2+)</name>
        <dbReference type="ChEBI" id="CHEBI:29105"/>
        <label>2</label>
    </ligand>
</feature>
<keyword evidence="11 18" id="KW-0472">Membrane</keyword>
<evidence type="ECO:0000256" key="11">
    <source>
        <dbReference type="ARBA" id="ARBA00023136"/>
    </source>
</evidence>
<evidence type="ECO:0000256" key="18">
    <source>
        <dbReference type="SAM" id="Phobius"/>
    </source>
</evidence>
<keyword evidence="9 15" id="KW-0862">Zinc</keyword>
<dbReference type="HOGENOM" id="CLU_008539_4_0_1"/>
<evidence type="ECO:0000256" key="17">
    <source>
        <dbReference type="SAM" id="MobiDB-lite"/>
    </source>
</evidence>
<evidence type="ECO:0000256" key="10">
    <source>
        <dbReference type="ARBA" id="ARBA00022842"/>
    </source>
</evidence>
<dbReference type="eggNOG" id="KOG4126">
    <property type="taxonomic scope" value="Eukaryota"/>
</dbReference>
<comment type="cofactor">
    <cofactor evidence="15">
        <name>Mg(2+)</name>
        <dbReference type="ChEBI" id="CHEBI:18420"/>
    </cofactor>
    <text evidence="15">Binds 1 Mg(2+) ion.</text>
</comment>
<reference evidence="19 20" key="1">
    <citation type="journal article" date="2007" name="Nature">
        <title>Evolution of genes and genomes on the Drosophila phylogeny.</title>
        <authorList>
            <consortium name="Drosophila 12 Genomes Consortium"/>
            <person name="Clark A.G."/>
            <person name="Eisen M.B."/>
            <person name="Smith D.R."/>
            <person name="Bergman C.M."/>
            <person name="Oliver B."/>
            <person name="Markow T.A."/>
            <person name="Kaufman T.C."/>
            <person name="Kellis M."/>
            <person name="Gelbart W."/>
            <person name="Iyer V.N."/>
            <person name="Pollard D.A."/>
            <person name="Sackton T.B."/>
            <person name="Larracuente A.M."/>
            <person name="Singh N.D."/>
            <person name="Abad J.P."/>
            <person name="Abt D.N."/>
            <person name="Adryan B."/>
            <person name="Aguade M."/>
            <person name="Akashi H."/>
            <person name="Anderson W.W."/>
            <person name="Aquadro C.F."/>
            <person name="Ardell D.H."/>
            <person name="Arguello R."/>
            <person name="Artieri C.G."/>
            <person name="Barbash D.A."/>
            <person name="Barker D."/>
            <person name="Barsanti P."/>
            <person name="Batterham P."/>
            <person name="Batzoglou S."/>
            <person name="Begun D."/>
            <person name="Bhutkar A."/>
            <person name="Blanco E."/>
            <person name="Bosak S.A."/>
            <person name="Bradley R.K."/>
            <person name="Brand A.D."/>
            <person name="Brent M.R."/>
            <person name="Brooks A.N."/>
            <person name="Brown R.H."/>
            <person name="Butlin R.K."/>
            <person name="Caggese C."/>
            <person name="Calvi B.R."/>
            <person name="Bernardo de Carvalho A."/>
            <person name="Caspi A."/>
            <person name="Castrezana S."/>
            <person name="Celniker S.E."/>
            <person name="Chang J.L."/>
            <person name="Chapple C."/>
            <person name="Chatterji S."/>
            <person name="Chinwalla A."/>
            <person name="Civetta A."/>
            <person name="Clifton S.W."/>
            <person name="Comeron J.M."/>
            <person name="Costello J.C."/>
            <person name="Coyne J.A."/>
            <person name="Daub J."/>
            <person name="David R.G."/>
            <person name="Delcher A.L."/>
            <person name="Delehaunty K."/>
            <person name="Do C.B."/>
            <person name="Ebling H."/>
            <person name="Edwards K."/>
            <person name="Eickbush T."/>
            <person name="Evans J.D."/>
            <person name="Filipski A."/>
            <person name="Findeiss S."/>
            <person name="Freyhult E."/>
            <person name="Fulton L."/>
            <person name="Fulton R."/>
            <person name="Garcia A.C."/>
            <person name="Gardiner A."/>
            <person name="Garfield D.A."/>
            <person name="Garvin B.E."/>
            <person name="Gibson G."/>
            <person name="Gilbert D."/>
            <person name="Gnerre S."/>
            <person name="Godfrey J."/>
            <person name="Good R."/>
            <person name="Gotea V."/>
            <person name="Gravely B."/>
            <person name="Greenberg A.J."/>
            <person name="Griffiths-Jones S."/>
            <person name="Gross S."/>
            <person name="Guigo R."/>
            <person name="Gustafson E.A."/>
            <person name="Haerty W."/>
            <person name="Hahn M.W."/>
            <person name="Halligan D.L."/>
            <person name="Halpern A.L."/>
            <person name="Halter G.M."/>
            <person name="Han M.V."/>
            <person name="Heger A."/>
            <person name="Hillier L."/>
            <person name="Hinrichs A.S."/>
            <person name="Holmes I."/>
            <person name="Hoskins R.A."/>
            <person name="Hubisz M.J."/>
            <person name="Hultmark D."/>
            <person name="Huntley M.A."/>
            <person name="Jaffe D.B."/>
            <person name="Jagadeeshan S."/>
            <person name="Jeck W.R."/>
            <person name="Johnson J."/>
            <person name="Jones C.D."/>
            <person name="Jordan W.C."/>
            <person name="Karpen G.H."/>
            <person name="Kataoka E."/>
            <person name="Keightley P.D."/>
            <person name="Kheradpour P."/>
            <person name="Kirkness E.F."/>
            <person name="Koerich L.B."/>
            <person name="Kristiansen K."/>
            <person name="Kudrna D."/>
            <person name="Kulathinal R.J."/>
            <person name="Kumar S."/>
            <person name="Kwok R."/>
            <person name="Lander E."/>
            <person name="Langley C.H."/>
            <person name="Lapoint R."/>
            <person name="Lazzaro B.P."/>
            <person name="Lee S.J."/>
            <person name="Levesque L."/>
            <person name="Li R."/>
            <person name="Lin C.F."/>
            <person name="Lin M.F."/>
            <person name="Lindblad-Toh K."/>
            <person name="Llopart A."/>
            <person name="Long M."/>
            <person name="Low L."/>
            <person name="Lozovsky E."/>
            <person name="Lu J."/>
            <person name="Luo M."/>
            <person name="Machado C.A."/>
            <person name="Makalowski W."/>
            <person name="Marzo M."/>
            <person name="Matsuda M."/>
            <person name="Matzkin L."/>
            <person name="McAllister B."/>
            <person name="McBride C.S."/>
            <person name="McKernan B."/>
            <person name="McKernan K."/>
            <person name="Mendez-Lago M."/>
            <person name="Minx P."/>
            <person name="Mollenhauer M.U."/>
            <person name="Montooth K."/>
            <person name="Mount S.M."/>
            <person name="Mu X."/>
            <person name="Myers E."/>
            <person name="Negre B."/>
            <person name="Newfeld S."/>
            <person name="Nielsen R."/>
            <person name="Noor M.A."/>
            <person name="O'Grady P."/>
            <person name="Pachter L."/>
            <person name="Papaceit M."/>
            <person name="Parisi M.J."/>
            <person name="Parisi M."/>
            <person name="Parts L."/>
            <person name="Pedersen J.S."/>
            <person name="Pesole G."/>
            <person name="Phillippy A.M."/>
            <person name="Ponting C.P."/>
            <person name="Pop M."/>
            <person name="Porcelli D."/>
            <person name="Powell J.R."/>
            <person name="Prohaska S."/>
            <person name="Pruitt K."/>
            <person name="Puig M."/>
            <person name="Quesneville H."/>
            <person name="Ram K.R."/>
            <person name="Rand D."/>
            <person name="Rasmussen M.D."/>
            <person name="Reed L.K."/>
            <person name="Reenan R."/>
            <person name="Reily A."/>
            <person name="Remington K.A."/>
            <person name="Rieger T.T."/>
            <person name="Ritchie M.G."/>
            <person name="Robin C."/>
            <person name="Rogers Y.H."/>
            <person name="Rohde C."/>
            <person name="Rozas J."/>
            <person name="Rubenfield M.J."/>
            <person name="Ruiz A."/>
            <person name="Russo S."/>
            <person name="Salzberg S.L."/>
            <person name="Sanchez-Gracia A."/>
            <person name="Saranga D.J."/>
            <person name="Sato H."/>
            <person name="Schaeffer S.W."/>
            <person name="Schatz M.C."/>
            <person name="Schlenke T."/>
            <person name="Schwartz R."/>
            <person name="Segarra C."/>
            <person name="Singh R.S."/>
            <person name="Sirot L."/>
            <person name="Sirota M."/>
            <person name="Sisneros N.B."/>
            <person name="Smith C.D."/>
            <person name="Smith T.F."/>
            <person name="Spieth J."/>
            <person name="Stage D.E."/>
            <person name="Stark A."/>
            <person name="Stephan W."/>
            <person name="Strausberg R.L."/>
            <person name="Strempel S."/>
            <person name="Sturgill D."/>
            <person name="Sutton G."/>
            <person name="Sutton G.G."/>
            <person name="Tao W."/>
            <person name="Teichmann S."/>
            <person name="Tobari Y.N."/>
            <person name="Tomimura Y."/>
            <person name="Tsolas J.M."/>
            <person name="Valente V.L."/>
            <person name="Venter E."/>
            <person name="Venter J.C."/>
            <person name="Vicario S."/>
            <person name="Vieira F.G."/>
            <person name="Vilella A.J."/>
            <person name="Villasante A."/>
            <person name="Walenz B."/>
            <person name="Wang J."/>
            <person name="Wasserman M."/>
            <person name="Watts T."/>
            <person name="Wilson D."/>
            <person name="Wilson R.K."/>
            <person name="Wing R.A."/>
            <person name="Wolfner M.F."/>
            <person name="Wong A."/>
            <person name="Wong G.K."/>
            <person name="Wu C.I."/>
            <person name="Wu G."/>
            <person name="Yamamoto D."/>
            <person name="Yang H.P."/>
            <person name="Yang S.P."/>
            <person name="Yorke J.A."/>
            <person name="Yoshida K."/>
            <person name="Zdobnov E."/>
            <person name="Zhang P."/>
            <person name="Zhang Y."/>
            <person name="Zimin A.V."/>
            <person name="Baldwin J."/>
            <person name="Abdouelleil A."/>
            <person name="Abdulkadir J."/>
            <person name="Abebe A."/>
            <person name="Abera B."/>
            <person name="Abreu J."/>
            <person name="Acer S.C."/>
            <person name="Aftuck L."/>
            <person name="Alexander A."/>
            <person name="An P."/>
            <person name="Anderson E."/>
            <person name="Anderson S."/>
            <person name="Arachi H."/>
            <person name="Azer M."/>
            <person name="Bachantsang P."/>
            <person name="Barry A."/>
            <person name="Bayul T."/>
            <person name="Berlin A."/>
            <person name="Bessette D."/>
            <person name="Bloom T."/>
            <person name="Blye J."/>
            <person name="Boguslavskiy L."/>
            <person name="Bonnet C."/>
            <person name="Boukhgalter B."/>
            <person name="Bourzgui I."/>
            <person name="Brown A."/>
            <person name="Cahill P."/>
            <person name="Channer S."/>
            <person name="Cheshatsang Y."/>
            <person name="Chuda L."/>
            <person name="Citroen M."/>
            <person name="Collymore A."/>
            <person name="Cooke P."/>
            <person name="Costello M."/>
            <person name="D'Aco K."/>
            <person name="Daza R."/>
            <person name="De Haan G."/>
            <person name="DeGray S."/>
            <person name="DeMaso C."/>
            <person name="Dhargay N."/>
            <person name="Dooley K."/>
            <person name="Dooley E."/>
            <person name="Doricent M."/>
            <person name="Dorje P."/>
            <person name="Dorjee K."/>
            <person name="Dupes A."/>
            <person name="Elong R."/>
            <person name="Falk J."/>
            <person name="Farina A."/>
            <person name="Faro S."/>
            <person name="Ferguson D."/>
            <person name="Fisher S."/>
            <person name="Foley C.D."/>
            <person name="Franke A."/>
            <person name="Friedrich D."/>
            <person name="Gadbois L."/>
            <person name="Gearin G."/>
            <person name="Gearin C.R."/>
            <person name="Giannoukos G."/>
            <person name="Goode T."/>
            <person name="Graham J."/>
            <person name="Grandbois E."/>
            <person name="Grewal S."/>
            <person name="Gyaltsen K."/>
            <person name="Hafez N."/>
            <person name="Hagos B."/>
            <person name="Hall J."/>
            <person name="Henson C."/>
            <person name="Hollinger A."/>
            <person name="Honan T."/>
            <person name="Huard M.D."/>
            <person name="Hughes L."/>
            <person name="Hurhula B."/>
            <person name="Husby M.E."/>
            <person name="Kamat A."/>
            <person name="Kanga B."/>
            <person name="Kashin S."/>
            <person name="Khazanovich D."/>
            <person name="Kisner P."/>
            <person name="Lance K."/>
            <person name="Lara M."/>
            <person name="Lee W."/>
            <person name="Lennon N."/>
            <person name="Letendre F."/>
            <person name="LeVine R."/>
            <person name="Lipovsky A."/>
            <person name="Liu X."/>
            <person name="Liu J."/>
            <person name="Liu S."/>
            <person name="Lokyitsang T."/>
            <person name="Lokyitsang Y."/>
            <person name="Lubonja R."/>
            <person name="Lui A."/>
            <person name="MacDonald P."/>
            <person name="Magnisalis V."/>
            <person name="Maru K."/>
            <person name="Matthews C."/>
            <person name="McCusker W."/>
            <person name="McDonough S."/>
            <person name="Mehta T."/>
            <person name="Meldrim J."/>
            <person name="Meneus L."/>
            <person name="Mihai O."/>
            <person name="Mihalev A."/>
            <person name="Mihova T."/>
            <person name="Mittelman R."/>
            <person name="Mlenga V."/>
            <person name="Montmayeur A."/>
            <person name="Mulrain L."/>
            <person name="Navidi A."/>
            <person name="Naylor J."/>
            <person name="Negash T."/>
            <person name="Nguyen T."/>
            <person name="Nguyen N."/>
            <person name="Nicol R."/>
            <person name="Norbu C."/>
            <person name="Norbu N."/>
            <person name="Novod N."/>
            <person name="O'Neill B."/>
            <person name="Osman S."/>
            <person name="Markiewicz E."/>
            <person name="Oyono O.L."/>
            <person name="Patti C."/>
            <person name="Phunkhang P."/>
            <person name="Pierre F."/>
            <person name="Priest M."/>
            <person name="Raghuraman S."/>
            <person name="Rege F."/>
            <person name="Reyes R."/>
            <person name="Rise C."/>
            <person name="Rogov P."/>
            <person name="Ross K."/>
            <person name="Ryan E."/>
            <person name="Settipalli S."/>
            <person name="Shea T."/>
            <person name="Sherpa N."/>
            <person name="Shi L."/>
            <person name="Shih D."/>
            <person name="Sparrow T."/>
            <person name="Spaulding J."/>
            <person name="Stalker J."/>
            <person name="Stange-Thomann N."/>
            <person name="Stavropoulos S."/>
            <person name="Stone C."/>
            <person name="Strader C."/>
            <person name="Tesfaye S."/>
            <person name="Thomson T."/>
            <person name="Thoulutsang Y."/>
            <person name="Thoulutsang D."/>
            <person name="Topham K."/>
            <person name="Topping I."/>
            <person name="Tsamla T."/>
            <person name="Vassiliev H."/>
            <person name="Vo A."/>
            <person name="Wangchuk T."/>
            <person name="Wangdi T."/>
            <person name="Weiand M."/>
            <person name="Wilkinson J."/>
            <person name="Wilson A."/>
            <person name="Yadav S."/>
            <person name="Young G."/>
            <person name="Yu Q."/>
            <person name="Zembek L."/>
            <person name="Zhong D."/>
            <person name="Zimmer A."/>
            <person name="Zwirko Z."/>
            <person name="Jaffe D.B."/>
            <person name="Alvarez P."/>
            <person name="Brockman W."/>
            <person name="Butler J."/>
            <person name="Chin C."/>
            <person name="Gnerre S."/>
            <person name="Grabherr M."/>
            <person name="Kleber M."/>
            <person name="Mauceli E."/>
            <person name="MacCallum I."/>
        </authorList>
    </citation>
    <scope>NUCLEOTIDE SEQUENCE [LARGE SCALE GENOMIC DNA]</scope>
    <source>
        <strain evidence="20">Tucson 15287-2541.00</strain>
    </source>
</reference>
<feature type="binding site" evidence="15">
    <location>
        <position position="464"/>
    </location>
    <ligand>
        <name>Zn(2+)</name>
        <dbReference type="ChEBI" id="CHEBI:29105"/>
        <label>2</label>
    </ligand>
</feature>
<dbReference type="InterPro" id="IPR017850">
    <property type="entry name" value="Alkaline_phosphatase_core_sf"/>
</dbReference>
<dbReference type="FunCoup" id="B4JKH0">
    <property type="interactions" value="150"/>
</dbReference>
<evidence type="ECO:0000256" key="1">
    <source>
        <dbReference type="ARBA" id="ARBA00004609"/>
    </source>
</evidence>
<dbReference type="OrthoDB" id="5818554at2759"/>